<evidence type="ECO:0008006" key="4">
    <source>
        <dbReference type="Google" id="ProtNLM"/>
    </source>
</evidence>
<reference evidence="3" key="1">
    <citation type="journal article" date="2019" name="Int. J. Syst. Evol. Microbiol.">
        <title>The Global Catalogue of Microorganisms (GCM) 10K type strain sequencing project: providing services to taxonomists for standard genome sequencing and annotation.</title>
        <authorList>
            <consortium name="The Broad Institute Genomics Platform"/>
            <consortium name="The Broad Institute Genome Sequencing Center for Infectious Disease"/>
            <person name="Wu L."/>
            <person name="Ma J."/>
        </authorList>
    </citation>
    <scope>NUCLEOTIDE SEQUENCE [LARGE SCALE GENOMIC DNA]</scope>
    <source>
        <strain evidence="3">CCUG 57401</strain>
    </source>
</reference>
<evidence type="ECO:0000313" key="3">
    <source>
        <dbReference type="Proteomes" id="UP001596037"/>
    </source>
</evidence>
<dbReference type="EMBL" id="JBHSMF010000006">
    <property type="protein sequence ID" value="MFC5497612.1"/>
    <property type="molecule type" value="Genomic_DNA"/>
</dbReference>
<evidence type="ECO:0000313" key="2">
    <source>
        <dbReference type="EMBL" id="MFC5497612.1"/>
    </source>
</evidence>
<keyword evidence="3" id="KW-1185">Reference proteome</keyword>
<protein>
    <recommendedName>
        <fullName evidence="4">MAPEG family protein</fullName>
    </recommendedName>
</protein>
<sequence length="64" mass="7170">MQAMVFIAAATLCVYLLRSVWRMLVEVPDADQVWTHDVVDEFLTRSVSALLVANSGLFLVAMVR</sequence>
<comment type="caution">
    <text evidence="2">The sequence shown here is derived from an EMBL/GenBank/DDBJ whole genome shotgun (WGS) entry which is preliminary data.</text>
</comment>
<feature type="transmembrane region" description="Helical" evidence="1">
    <location>
        <begin position="46"/>
        <end position="63"/>
    </location>
</feature>
<proteinExistence type="predicted"/>
<keyword evidence="1" id="KW-0812">Transmembrane</keyword>
<name>A0ABW0NF59_9BURK</name>
<keyword evidence="1" id="KW-0472">Membrane</keyword>
<dbReference type="RefSeq" id="WP_376849694.1">
    <property type="nucleotide sequence ID" value="NZ_JBHSMF010000006.1"/>
</dbReference>
<evidence type="ECO:0000256" key="1">
    <source>
        <dbReference type="SAM" id="Phobius"/>
    </source>
</evidence>
<keyword evidence="1" id="KW-1133">Transmembrane helix</keyword>
<gene>
    <name evidence="2" type="ORF">ACFPOE_08715</name>
</gene>
<accession>A0ABW0NF59</accession>
<dbReference type="Proteomes" id="UP001596037">
    <property type="component" value="Unassembled WGS sequence"/>
</dbReference>
<organism evidence="2 3">
    <name type="scientific">Caenimonas terrae</name>
    <dbReference type="NCBI Taxonomy" id="696074"/>
    <lineage>
        <taxon>Bacteria</taxon>
        <taxon>Pseudomonadati</taxon>
        <taxon>Pseudomonadota</taxon>
        <taxon>Betaproteobacteria</taxon>
        <taxon>Burkholderiales</taxon>
        <taxon>Comamonadaceae</taxon>
        <taxon>Caenimonas</taxon>
    </lineage>
</organism>